<dbReference type="InterPro" id="IPR020904">
    <property type="entry name" value="Sc_DH/Rdtase_CS"/>
</dbReference>
<dbReference type="PANTHER" id="PTHR43943:SF2">
    <property type="entry name" value="DEHYDROGENASE_REDUCTASE 4"/>
    <property type="match status" value="1"/>
</dbReference>
<protein>
    <submittedName>
        <fullName evidence="3">SDR family oxidoreductase</fullName>
    </submittedName>
</protein>
<organism evidence="3 4">
    <name type="scientific">Nesterenkonia aerolata</name>
    <dbReference type="NCBI Taxonomy" id="3074079"/>
    <lineage>
        <taxon>Bacteria</taxon>
        <taxon>Bacillati</taxon>
        <taxon>Actinomycetota</taxon>
        <taxon>Actinomycetes</taxon>
        <taxon>Micrococcales</taxon>
        <taxon>Micrococcaceae</taxon>
        <taxon>Nesterenkonia</taxon>
    </lineage>
</organism>
<dbReference type="InterPro" id="IPR036291">
    <property type="entry name" value="NAD(P)-bd_dom_sf"/>
</dbReference>
<evidence type="ECO:0000259" key="2">
    <source>
        <dbReference type="SMART" id="SM00822"/>
    </source>
</evidence>
<comment type="caution">
    <text evidence="3">The sequence shown here is derived from an EMBL/GenBank/DDBJ whole genome shotgun (WGS) entry which is preliminary data.</text>
</comment>
<proteinExistence type="inferred from homology"/>
<dbReference type="PROSITE" id="PS00061">
    <property type="entry name" value="ADH_SHORT"/>
    <property type="match status" value="1"/>
</dbReference>
<dbReference type="CDD" id="cd05233">
    <property type="entry name" value="SDR_c"/>
    <property type="match status" value="1"/>
</dbReference>
<dbReference type="PRINTS" id="PR00080">
    <property type="entry name" value="SDRFAMILY"/>
</dbReference>
<accession>A0ABU2DPK9</accession>
<sequence length="258" mass="27148">MEHHNKSSLKGQVALVTGGSRGIGLGIAEALVERGARVVLTARKQEGLDDALRQLPQGSALGIAGRADDPVHQDEVLDAIAGTFGRLDVLVNNAGINPVYGPLSELDLDAARKVFNVNVFAGLSWVQKIVAHDSLRFREHRGRIIFLSSVTGVTPAPNIGLYGISKAAVSHLARTLAVELAPEIRVNAIAPAVVKTQFSEALYQGREEDVAQDYPLKRLGVAEDIGAVAAFLATDESSWITAEVMTLDGGLTAAGGTA</sequence>
<name>A0ABU2DPK9_9MICC</name>
<comment type="similarity">
    <text evidence="1">Belongs to the short-chain dehydrogenases/reductases (SDR) family.</text>
</comment>
<evidence type="ECO:0000313" key="3">
    <source>
        <dbReference type="EMBL" id="MDR8018389.1"/>
    </source>
</evidence>
<dbReference type="SUPFAM" id="SSF51735">
    <property type="entry name" value="NAD(P)-binding Rossmann-fold domains"/>
    <property type="match status" value="1"/>
</dbReference>
<dbReference type="PRINTS" id="PR00081">
    <property type="entry name" value="GDHRDH"/>
</dbReference>
<dbReference type="PANTHER" id="PTHR43943">
    <property type="entry name" value="DEHYDROGENASE/REDUCTASE (SDR FAMILY) MEMBER 4"/>
    <property type="match status" value="1"/>
</dbReference>
<dbReference type="NCBIfam" id="NF005559">
    <property type="entry name" value="PRK07231.1"/>
    <property type="match status" value="1"/>
</dbReference>
<gene>
    <name evidence="3" type="ORF">RIL96_02245</name>
</gene>
<feature type="domain" description="Ketoreductase" evidence="2">
    <location>
        <begin position="12"/>
        <end position="192"/>
    </location>
</feature>
<reference evidence="3 4" key="1">
    <citation type="submission" date="2023-09" db="EMBL/GenBank/DDBJ databases">
        <title>Description of three actinobacteria isolated from air of manufacturing shop in a pharmaceutical factory.</title>
        <authorList>
            <person name="Zhang D.-F."/>
        </authorList>
    </citation>
    <scope>NUCLEOTIDE SEQUENCE [LARGE SCALE GENOMIC DNA]</scope>
    <source>
        <strain evidence="3 4">LY-0111</strain>
    </source>
</reference>
<dbReference type="EMBL" id="JAVKGR010000001">
    <property type="protein sequence ID" value="MDR8018389.1"/>
    <property type="molecule type" value="Genomic_DNA"/>
</dbReference>
<keyword evidence="4" id="KW-1185">Reference proteome</keyword>
<dbReference type="InterPro" id="IPR057326">
    <property type="entry name" value="KR_dom"/>
</dbReference>
<dbReference type="InterPro" id="IPR002347">
    <property type="entry name" value="SDR_fam"/>
</dbReference>
<evidence type="ECO:0000256" key="1">
    <source>
        <dbReference type="ARBA" id="ARBA00006484"/>
    </source>
</evidence>
<evidence type="ECO:0000313" key="4">
    <source>
        <dbReference type="Proteomes" id="UP001251870"/>
    </source>
</evidence>
<dbReference type="Proteomes" id="UP001251870">
    <property type="component" value="Unassembled WGS sequence"/>
</dbReference>
<dbReference type="Pfam" id="PF13561">
    <property type="entry name" value="adh_short_C2"/>
    <property type="match status" value="1"/>
</dbReference>
<dbReference type="SMART" id="SM00822">
    <property type="entry name" value="PKS_KR"/>
    <property type="match status" value="1"/>
</dbReference>
<dbReference type="RefSeq" id="WP_310547363.1">
    <property type="nucleotide sequence ID" value="NZ_JAVKGR010000001.1"/>
</dbReference>
<dbReference type="Gene3D" id="3.40.50.720">
    <property type="entry name" value="NAD(P)-binding Rossmann-like Domain"/>
    <property type="match status" value="1"/>
</dbReference>